<dbReference type="EMBL" id="CM047585">
    <property type="protein sequence ID" value="KAI9910152.1"/>
    <property type="molecule type" value="Genomic_DNA"/>
</dbReference>
<accession>A0ACC0VVD5</accession>
<sequence>MHVTVVRFIIFFNNEADNGYVFCLANTMRTIDHLTLQTWVPAQFHDKHLSGLVQDHLYAKTQQHVQWRTSHRSILLLLETPYHLLSISSSHPAIQLGK</sequence>
<keyword evidence="2" id="KW-1185">Reference proteome</keyword>
<protein>
    <submittedName>
        <fullName evidence="1">Uncharacterized protein</fullName>
    </submittedName>
</protein>
<reference evidence="1 2" key="1">
    <citation type="journal article" date="2022" name="bioRxiv">
        <title>The genome of the oomycete Peronosclerospora sorghi, a cosmopolitan pathogen of maize and sorghum, is inflated with dispersed pseudogenes.</title>
        <authorList>
            <person name="Fletcher K."/>
            <person name="Martin F."/>
            <person name="Isakeit T."/>
            <person name="Cavanaugh K."/>
            <person name="Magill C."/>
            <person name="Michelmore R."/>
        </authorList>
    </citation>
    <scope>NUCLEOTIDE SEQUENCE [LARGE SCALE GENOMIC DNA]</scope>
    <source>
        <strain evidence="1">P6</strain>
    </source>
</reference>
<name>A0ACC0VVD5_9STRA</name>
<dbReference type="Proteomes" id="UP001163321">
    <property type="component" value="Chromosome 6"/>
</dbReference>
<gene>
    <name evidence="1" type="ORF">PsorP6_009992</name>
</gene>
<comment type="caution">
    <text evidence="1">The sequence shown here is derived from an EMBL/GenBank/DDBJ whole genome shotgun (WGS) entry which is preliminary data.</text>
</comment>
<evidence type="ECO:0000313" key="2">
    <source>
        <dbReference type="Proteomes" id="UP001163321"/>
    </source>
</evidence>
<organism evidence="1 2">
    <name type="scientific">Peronosclerospora sorghi</name>
    <dbReference type="NCBI Taxonomy" id="230839"/>
    <lineage>
        <taxon>Eukaryota</taxon>
        <taxon>Sar</taxon>
        <taxon>Stramenopiles</taxon>
        <taxon>Oomycota</taxon>
        <taxon>Peronosporomycetes</taxon>
        <taxon>Peronosporales</taxon>
        <taxon>Peronosporaceae</taxon>
        <taxon>Peronosclerospora</taxon>
    </lineage>
</organism>
<proteinExistence type="predicted"/>
<evidence type="ECO:0000313" key="1">
    <source>
        <dbReference type="EMBL" id="KAI9910152.1"/>
    </source>
</evidence>